<dbReference type="Proteomes" id="UP001355207">
    <property type="component" value="Chromosome 4"/>
</dbReference>
<keyword evidence="2" id="KW-1185">Reference proteome</keyword>
<dbReference type="RefSeq" id="XP_066075032.1">
    <property type="nucleotide sequence ID" value="XM_066218935.1"/>
</dbReference>
<accession>A0AAX4JTX4</accession>
<organism evidence="1 2">
    <name type="scientific">Kwoniella dendrophila CBS 6074</name>
    <dbReference type="NCBI Taxonomy" id="1295534"/>
    <lineage>
        <taxon>Eukaryota</taxon>
        <taxon>Fungi</taxon>
        <taxon>Dikarya</taxon>
        <taxon>Basidiomycota</taxon>
        <taxon>Agaricomycotina</taxon>
        <taxon>Tremellomycetes</taxon>
        <taxon>Tremellales</taxon>
        <taxon>Cryptococcaceae</taxon>
        <taxon>Kwoniella</taxon>
    </lineage>
</organism>
<dbReference type="EMBL" id="CP144101">
    <property type="protein sequence ID" value="WWC88269.1"/>
    <property type="molecule type" value="Genomic_DNA"/>
</dbReference>
<name>A0AAX4JTX4_9TREE</name>
<proteinExistence type="predicted"/>
<dbReference type="AlphaFoldDB" id="A0AAX4JTX4"/>
<evidence type="ECO:0000313" key="1">
    <source>
        <dbReference type="EMBL" id="WWC88269.1"/>
    </source>
</evidence>
<protein>
    <submittedName>
        <fullName evidence="1">Uncharacterized protein</fullName>
    </submittedName>
</protein>
<reference evidence="1 2" key="1">
    <citation type="submission" date="2024-01" db="EMBL/GenBank/DDBJ databases">
        <title>Comparative genomics of Cryptococcus and Kwoniella reveals pathogenesis evolution and contrasting modes of karyotype evolution via chromosome fusion or intercentromeric recombination.</title>
        <authorList>
            <person name="Coelho M.A."/>
            <person name="David-Palma M."/>
            <person name="Shea T."/>
            <person name="Bowers K."/>
            <person name="McGinley-Smith S."/>
            <person name="Mohammad A.W."/>
            <person name="Gnirke A."/>
            <person name="Yurkov A.M."/>
            <person name="Nowrousian M."/>
            <person name="Sun S."/>
            <person name="Cuomo C.A."/>
            <person name="Heitman J."/>
        </authorList>
    </citation>
    <scope>NUCLEOTIDE SEQUENCE [LARGE SCALE GENOMIC DNA]</scope>
    <source>
        <strain evidence="1 2">CBS 6074</strain>
    </source>
</reference>
<evidence type="ECO:0000313" key="2">
    <source>
        <dbReference type="Proteomes" id="UP001355207"/>
    </source>
</evidence>
<gene>
    <name evidence="1" type="ORF">L201_003176</name>
</gene>
<dbReference type="GeneID" id="91093846"/>
<sequence length="74" mass="8775">MQELCQFPIDCDQVERPDGEIIYQDEQGHYVSFLGGSKARERSDRMKELESEEGVNFKDELRNWKEMHPPTQEN</sequence>